<sequence length="670" mass="73551">MAARLCACGLCNGGRERWQSSGGGASLVAKLRRRVDHRRPPTPSSSPSSPRRRQQPADVLPSCLPKQEKTFPTFIVISPPPGASLASCVCVVVVEGNDPAAVGSQEIAVPYCYTRYSSTCSRRKLGHGDVEEDEAEPSSSVGRHHIRAQDWVSGRRETPLQPRRETAAVRRRRGGATLRDDAAAAIPNPHVYSGRACYTTRAAASNSLPITGSIGLGDWEQVTSSCHGRGLQFQLAGHTLCRSDDGRSITMCTGLHPSCRWSPGPLRCPITPANAWWLKFTPIMALSRRFLNLIVDNGFPGSKSLRCIDLTLQNFFNATPPNRNGSESKVVAADACIQKQKNNNKEEEEAGASSMDSIQLPSPIFNFQASSVAHHWEIGCFPLRGCEVLCIDQNGCCFLFDGDTRNAVTMPGLCQPKRFPLSLFVPSTGVDNDSGSLFIMESVVKPESTSSGPHNDQFEAFVYRTPSPRRHLSSTCQSLPPPPFVRDPKFSNIRTKITSYAVVSGGSEMCISVEGAGTYCMDTVKHTWRHVGEWILLFNGKVEYVPELKLCFGLSAKTNHLAAADLSAMDDDCFQQPELLKTWMELSPPKNWWDLSNSHLVSLGSGRFCIARFFYTRHLMGYYYDQIVDNRFVVLTGVDVVPCVHDTSSGIANGGTGDLRMIKYESKLHI</sequence>
<dbReference type="Gramene" id="ONIVA04G28130.1">
    <property type="protein sequence ID" value="ONIVA04G28130.1"/>
    <property type="gene ID" value="ONIVA04G28130"/>
</dbReference>
<dbReference type="Proteomes" id="UP000006591">
    <property type="component" value="Chromosome 4"/>
</dbReference>
<dbReference type="Pfam" id="PF07893">
    <property type="entry name" value="DUF1668"/>
    <property type="match status" value="1"/>
</dbReference>
<dbReference type="PANTHER" id="PTHR33085:SF145">
    <property type="entry name" value="OS05G0302200 PROTEIN"/>
    <property type="match status" value="1"/>
</dbReference>
<evidence type="ECO:0000313" key="2">
    <source>
        <dbReference type="EnsemblPlants" id="ONIVA04G28130.1"/>
    </source>
</evidence>
<dbReference type="InterPro" id="IPR012871">
    <property type="entry name" value="DUF1668_ORYSA"/>
</dbReference>
<keyword evidence="3" id="KW-1185">Reference proteome</keyword>
<evidence type="ECO:0000256" key="1">
    <source>
        <dbReference type="SAM" id="MobiDB-lite"/>
    </source>
</evidence>
<proteinExistence type="predicted"/>
<dbReference type="PANTHER" id="PTHR33085">
    <property type="entry name" value="OS12G0113100 PROTEIN-RELATED"/>
    <property type="match status" value="1"/>
</dbReference>
<feature type="compositionally biased region" description="Basic and acidic residues" evidence="1">
    <location>
        <begin position="153"/>
        <end position="163"/>
    </location>
</feature>
<dbReference type="AlphaFoldDB" id="A0A0E0H7H1"/>
<reference evidence="2" key="2">
    <citation type="submission" date="2018-04" db="EMBL/GenBank/DDBJ databases">
        <title>OnivRS2 (Oryza nivara Reference Sequence Version 2).</title>
        <authorList>
            <person name="Zhang J."/>
            <person name="Kudrna D."/>
            <person name="Lee S."/>
            <person name="Talag J."/>
            <person name="Rajasekar S."/>
            <person name="Welchert J."/>
            <person name="Hsing Y.-I."/>
            <person name="Wing R.A."/>
        </authorList>
    </citation>
    <scope>NUCLEOTIDE SEQUENCE [LARGE SCALE GENOMIC DNA]</scope>
    <source>
        <strain evidence="2">SL10</strain>
    </source>
</reference>
<accession>A0A0E0H7H1</accession>
<reference evidence="2" key="1">
    <citation type="submission" date="2015-04" db="UniProtKB">
        <authorList>
            <consortium name="EnsemblPlants"/>
        </authorList>
    </citation>
    <scope>IDENTIFICATION</scope>
    <source>
        <strain evidence="2">SL10</strain>
    </source>
</reference>
<organism evidence="2">
    <name type="scientific">Oryza nivara</name>
    <name type="common">Indian wild rice</name>
    <name type="synonym">Oryza sativa f. spontanea</name>
    <dbReference type="NCBI Taxonomy" id="4536"/>
    <lineage>
        <taxon>Eukaryota</taxon>
        <taxon>Viridiplantae</taxon>
        <taxon>Streptophyta</taxon>
        <taxon>Embryophyta</taxon>
        <taxon>Tracheophyta</taxon>
        <taxon>Spermatophyta</taxon>
        <taxon>Magnoliopsida</taxon>
        <taxon>Liliopsida</taxon>
        <taxon>Poales</taxon>
        <taxon>Poaceae</taxon>
        <taxon>BOP clade</taxon>
        <taxon>Oryzoideae</taxon>
        <taxon>Oryzeae</taxon>
        <taxon>Oryzinae</taxon>
        <taxon>Oryza</taxon>
    </lineage>
</organism>
<feature type="region of interest" description="Disordered" evidence="1">
    <location>
        <begin position="31"/>
        <end position="58"/>
    </location>
</feature>
<evidence type="ECO:0000313" key="3">
    <source>
        <dbReference type="Proteomes" id="UP000006591"/>
    </source>
</evidence>
<dbReference type="HOGENOM" id="CLU_410159_0_0_1"/>
<name>A0A0E0H7H1_ORYNI</name>
<protein>
    <submittedName>
        <fullName evidence="2">Uncharacterized protein</fullName>
    </submittedName>
</protein>
<dbReference type="EnsemblPlants" id="ONIVA04G28130.1">
    <property type="protein sequence ID" value="ONIVA04G28130.1"/>
    <property type="gene ID" value="ONIVA04G28130"/>
</dbReference>
<feature type="region of interest" description="Disordered" evidence="1">
    <location>
        <begin position="127"/>
        <end position="163"/>
    </location>
</feature>